<dbReference type="RefSeq" id="WP_012933534.1">
    <property type="nucleotide sequence ID" value="NC_013739.1"/>
</dbReference>
<dbReference type="InterPro" id="IPR050109">
    <property type="entry name" value="HTH-type_TetR-like_transc_reg"/>
</dbReference>
<evidence type="ECO:0000259" key="5">
    <source>
        <dbReference type="PROSITE" id="PS50977"/>
    </source>
</evidence>
<evidence type="ECO:0000256" key="1">
    <source>
        <dbReference type="ARBA" id="ARBA00023015"/>
    </source>
</evidence>
<dbReference type="PANTHER" id="PTHR30055">
    <property type="entry name" value="HTH-TYPE TRANSCRIPTIONAL REGULATOR RUTR"/>
    <property type="match status" value="1"/>
</dbReference>
<dbReference type="InterPro" id="IPR036271">
    <property type="entry name" value="Tet_transcr_reg_TetR-rel_C_sf"/>
</dbReference>
<dbReference type="OrthoDB" id="1669699at2"/>
<feature type="DNA-binding region" description="H-T-H motif" evidence="4">
    <location>
        <begin position="38"/>
        <end position="57"/>
    </location>
</feature>
<keyword evidence="7" id="KW-1185">Reference proteome</keyword>
<sequence length="212" mass="23312">MSARTPTHLADGAAGDTRERLLAAALDLFFRQGFRATSVREITIACGRTPGALYNHFDSKEEVLYTLIDRVTTAGTAFLERALAQAPADPAGQFFAGARSSTLFYARHRAESIVAAFEYVHLPDERRRLVIARRRQLRLRLERVLDEGIRQGVFRLPAHDGTDAAKLATTAVANLALRPTELSVPDSLLDAEQLADVHGALALQMVGVIRHR</sequence>
<dbReference type="Proteomes" id="UP000008229">
    <property type="component" value="Chromosome"/>
</dbReference>
<dbReference type="eggNOG" id="COG1309">
    <property type="taxonomic scope" value="Bacteria"/>
</dbReference>
<dbReference type="GO" id="GO:0003700">
    <property type="term" value="F:DNA-binding transcription factor activity"/>
    <property type="evidence" value="ECO:0007669"/>
    <property type="project" value="TreeGrafter"/>
</dbReference>
<organism evidence="6 7">
    <name type="scientific">Conexibacter woesei (strain DSM 14684 / CCUG 47730 / CIP 108061 / JCM 11494 / NBRC 100937 / ID131577)</name>
    <dbReference type="NCBI Taxonomy" id="469383"/>
    <lineage>
        <taxon>Bacteria</taxon>
        <taxon>Bacillati</taxon>
        <taxon>Actinomycetota</taxon>
        <taxon>Thermoleophilia</taxon>
        <taxon>Solirubrobacterales</taxon>
        <taxon>Conexibacteraceae</taxon>
        <taxon>Conexibacter</taxon>
    </lineage>
</organism>
<evidence type="ECO:0000256" key="4">
    <source>
        <dbReference type="PROSITE-ProRule" id="PRU00335"/>
    </source>
</evidence>
<keyword evidence="3" id="KW-0804">Transcription</keyword>
<dbReference type="KEGG" id="cwo:Cwoe_2057"/>
<dbReference type="SUPFAM" id="SSF46689">
    <property type="entry name" value="Homeodomain-like"/>
    <property type="match status" value="1"/>
</dbReference>
<gene>
    <name evidence="6" type="ordered locus">Cwoe_2057</name>
</gene>
<dbReference type="Gene3D" id="1.10.357.10">
    <property type="entry name" value="Tetracycline Repressor, domain 2"/>
    <property type="match status" value="1"/>
</dbReference>
<reference evidence="6 7" key="1">
    <citation type="journal article" date="2010" name="Stand. Genomic Sci.">
        <title>Complete genome sequence of Conexibacter woesei type strain (ID131577).</title>
        <authorList>
            <person name="Pukall R."/>
            <person name="Lapidus A."/>
            <person name="Glavina Del Rio T."/>
            <person name="Copeland A."/>
            <person name="Tice H."/>
            <person name="Cheng J.-F."/>
            <person name="Lucas S."/>
            <person name="Chen F."/>
            <person name="Nolan M."/>
            <person name="Bruce D."/>
            <person name="Goodwin L."/>
            <person name="Pitluck S."/>
            <person name="Mavromatis K."/>
            <person name="Ivanova N."/>
            <person name="Ovchinnikova G."/>
            <person name="Pati A."/>
            <person name="Chen A."/>
            <person name="Palaniappan K."/>
            <person name="Land M."/>
            <person name="Hauser L."/>
            <person name="Chang Y.-J."/>
            <person name="Jeffries C.D."/>
            <person name="Chain P."/>
            <person name="Meincke L."/>
            <person name="Sims D."/>
            <person name="Brettin T."/>
            <person name="Detter J.C."/>
            <person name="Rohde M."/>
            <person name="Goeker M."/>
            <person name="Bristow J."/>
            <person name="Eisen J.A."/>
            <person name="Markowitz V."/>
            <person name="Kyrpides N.C."/>
            <person name="Klenk H.-P."/>
            <person name="Hugenholtz P."/>
        </authorList>
    </citation>
    <scope>NUCLEOTIDE SEQUENCE [LARGE SCALE GENOMIC DNA]</scope>
    <source>
        <strain evidence="7">DSM 14684 / CIP 108061 / JCM 11494 / NBRC 100937 / ID131577</strain>
    </source>
</reference>
<feature type="domain" description="HTH tetR-type" evidence="5">
    <location>
        <begin position="15"/>
        <end position="75"/>
    </location>
</feature>
<dbReference type="InterPro" id="IPR001647">
    <property type="entry name" value="HTH_TetR"/>
</dbReference>
<dbReference type="PANTHER" id="PTHR30055:SF234">
    <property type="entry name" value="HTH-TYPE TRANSCRIPTIONAL REGULATOR BETI"/>
    <property type="match status" value="1"/>
</dbReference>
<keyword evidence="2 4" id="KW-0238">DNA-binding</keyword>
<dbReference type="InterPro" id="IPR009057">
    <property type="entry name" value="Homeodomain-like_sf"/>
</dbReference>
<evidence type="ECO:0000256" key="2">
    <source>
        <dbReference type="ARBA" id="ARBA00023125"/>
    </source>
</evidence>
<dbReference type="GO" id="GO:0000976">
    <property type="term" value="F:transcription cis-regulatory region binding"/>
    <property type="evidence" value="ECO:0007669"/>
    <property type="project" value="TreeGrafter"/>
</dbReference>
<protein>
    <submittedName>
        <fullName evidence="6">Transcriptional regulator, TetR family</fullName>
    </submittedName>
</protein>
<evidence type="ECO:0000313" key="7">
    <source>
        <dbReference type="Proteomes" id="UP000008229"/>
    </source>
</evidence>
<dbReference type="InterPro" id="IPR041490">
    <property type="entry name" value="KstR2_TetR_C"/>
</dbReference>
<dbReference type="Pfam" id="PF17932">
    <property type="entry name" value="TetR_C_24"/>
    <property type="match status" value="1"/>
</dbReference>
<dbReference type="STRING" id="469383.Cwoe_2057"/>
<dbReference type="PRINTS" id="PR00455">
    <property type="entry name" value="HTHTETR"/>
</dbReference>
<dbReference type="EMBL" id="CP001854">
    <property type="protein sequence ID" value="ADB50483.1"/>
    <property type="molecule type" value="Genomic_DNA"/>
</dbReference>
<reference evidence="7" key="2">
    <citation type="submission" date="2010-01" db="EMBL/GenBank/DDBJ databases">
        <title>The complete genome of Conexibacter woesei DSM 14684.</title>
        <authorList>
            <consortium name="US DOE Joint Genome Institute (JGI-PGF)"/>
            <person name="Lucas S."/>
            <person name="Copeland A."/>
            <person name="Lapidus A."/>
            <person name="Glavina del Rio T."/>
            <person name="Dalin E."/>
            <person name="Tice H."/>
            <person name="Bruce D."/>
            <person name="Goodwin L."/>
            <person name="Pitluck S."/>
            <person name="Kyrpides N."/>
            <person name="Mavromatis K."/>
            <person name="Ivanova N."/>
            <person name="Mikhailova N."/>
            <person name="Chertkov O."/>
            <person name="Brettin T."/>
            <person name="Detter J.C."/>
            <person name="Han C."/>
            <person name="Larimer F."/>
            <person name="Land M."/>
            <person name="Hauser L."/>
            <person name="Markowitz V."/>
            <person name="Cheng J.-F."/>
            <person name="Hugenholtz P."/>
            <person name="Woyke T."/>
            <person name="Wu D."/>
            <person name="Pukall R."/>
            <person name="Steenblock K."/>
            <person name="Schneider S."/>
            <person name="Klenk H.-P."/>
            <person name="Eisen J.A."/>
        </authorList>
    </citation>
    <scope>NUCLEOTIDE SEQUENCE [LARGE SCALE GENOMIC DNA]</scope>
    <source>
        <strain evidence="7">DSM 14684 / CIP 108061 / JCM 11494 / NBRC 100937 / ID131577</strain>
    </source>
</reference>
<dbReference type="PROSITE" id="PS50977">
    <property type="entry name" value="HTH_TETR_2"/>
    <property type="match status" value="1"/>
</dbReference>
<evidence type="ECO:0000256" key="3">
    <source>
        <dbReference type="ARBA" id="ARBA00023163"/>
    </source>
</evidence>
<accession>D3F4B1</accession>
<dbReference type="AlphaFoldDB" id="D3F4B1"/>
<keyword evidence="1" id="KW-0805">Transcription regulation</keyword>
<evidence type="ECO:0000313" key="6">
    <source>
        <dbReference type="EMBL" id="ADB50483.1"/>
    </source>
</evidence>
<proteinExistence type="predicted"/>
<dbReference type="SUPFAM" id="SSF48498">
    <property type="entry name" value="Tetracyclin repressor-like, C-terminal domain"/>
    <property type="match status" value="1"/>
</dbReference>
<dbReference type="HOGENOM" id="CLU_069356_12_4_11"/>
<dbReference type="Pfam" id="PF00440">
    <property type="entry name" value="TetR_N"/>
    <property type="match status" value="1"/>
</dbReference>
<name>D3F4B1_CONWI</name>